<keyword evidence="3" id="KW-0732">Signal</keyword>
<dbReference type="Proteomes" id="UP000314987">
    <property type="component" value="Unassembled WGS sequence"/>
</dbReference>
<organism evidence="5 6">
    <name type="scientific">Vombatus ursinus</name>
    <name type="common">Common wombat</name>
    <dbReference type="NCBI Taxonomy" id="29139"/>
    <lineage>
        <taxon>Eukaryota</taxon>
        <taxon>Metazoa</taxon>
        <taxon>Chordata</taxon>
        <taxon>Craniata</taxon>
        <taxon>Vertebrata</taxon>
        <taxon>Euteleostomi</taxon>
        <taxon>Mammalia</taxon>
        <taxon>Metatheria</taxon>
        <taxon>Diprotodontia</taxon>
        <taxon>Vombatidae</taxon>
        <taxon>Vombatus</taxon>
    </lineage>
</organism>
<accession>A0A4X2MEE8</accession>
<evidence type="ECO:0000256" key="1">
    <source>
        <dbReference type="ARBA" id="ARBA00010701"/>
    </source>
</evidence>
<feature type="active site" description="Charge relay system" evidence="2">
    <location>
        <position position="373"/>
    </location>
</feature>
<dbReference type="Pfam" id="PF04083">
    <property type="entry name" value="Abhydro_lipase"/>
    <property type="match status" value="1"/>
</dbReference>
<dbReference type="Ensembl" id="ENSVURT00010036490.1">
    <property type="protein sequence ID" value="ENSVURP00010032050.1"/>
    <property type="gene ID" value="ENSVURG00010024463.1"/>
</dbReference>
<feature type="active site" description="Charge relay system" evidence="2">
    <location>
        <position position="344"/>
    </location>
</feature>
<evidence type="ECO:0000259" key="4">
    <source>
        <dbReference type="Pfam" id="PF04083"/>
    </source>
</evidence>
<dbReference type="PANTHER" id="PTHR11005">
    <property type="entry name" value="LYSOSOMAL ACID LIPASE-RELATED"/>
    <property type="match status" value="1"/>
</dbReference>
<reference evidence="6" key="1">
    <citation type="submission" date="2018-12" db="EMBL/GenBank/DDBJ databases">
        <authorList>
            <person name="Yazar S."/>
        </authorList>
    </citation>
    <scope>NUCLEOTIDE SEQUENCE [LARGE SCALE GENOMIC DNA]</scope>
</reference>
<protein>
    <recommendedName>
        <fullName evidence="4">Partial AB-hydrolase lipase domain-containing protein</fullName>
    </recommendedName>
</protein>
<dbReference type="InterPro" id="IPR006693">
    <property type="entry name" value="AB_hydrolase_lipase"/>
</dbReference>
<evidence type="ECO:0000313" key="5">
    <source>
        <dbReference type="Ensembl" id="ENSVURP00010032050.1"/>
    </source>
</evidence>
<dbReference type="AlphaFoldDB" id="A0A4X2MEE8"/>
<dbReference type="InterPro" id="IPR029058">
    <property type="entry name" value="AB_hydrolase_fold"/>
</dbReference>
<proteinExistence type="inferred from homology"/>
<name>A0A4X2MEE8_VOMUR</name>
<feature type="chain" id="PRO_5021238181" description="Partial AB-hydrolase lipase domain-containing protein" evidence="3">
    <location>
        <begin position="19"/>
        <end position="455"/>
    </location>
</feature>
<dbReference type="PIRSF" id="PIRSF000862">
    <property type="entry name" value="Steryl_ester_lip"/>
    <property type="match status" value="1"/>
</dbReference>
<gene>
    <name evidence="5" type="primary">LOC114038607</name>
</gene>
<evidence type="ECO:0000313" key="6">
    <source>
        <dbReference type="Proteomes" id="UP000314987"/>
    </source>
</evidence>
<keyword evidence="6" id="KW-1185">Reference proteome</keyword>
<evidence type="ECO:0000256" key="2">
    <source>
        <dbReference type="PIRSR" id="PIRSR000862-1"/>
    </source>
</evidence>
<dbReference type="InterPro" id="IPR025483">
    <property type="entry name" value="Lipase_euk"/>
</dbReference>
<dbReference type="FunFam" id="3.40.50.1820:FF:000012">
    <property type="entry name" value="Lipase"/>
    <property type="match status" value="1"/>
</dbReference>
<reference evidence="5" key="3">
    <citation type="submission" date="2025-09" db="UniProtKB">
        <authorList>
            <consortium name="Ensembl"/>
        </authorList>
    </citation>
    <scope>IDENTIFICATION</scope>
</reference>
<dbReference type="SUPFAM" id="SSF53474">
    <property type="entry name" value="alpha/beta-Hydrolases"/>
    <property type="match status" value="1"/>
</dbReference>
<dbReference type="OMA" id="CDENIKH"/>
<dbReference type="Gene3D" id="3.40.50.1820">
    <property type="entry name" value="alpha/beta hydrolase"/>
    <property type="match status" value="1"/>
</dbReference>
<feature type="signal peptide" evidence="3">
    <location>
        <begin position="1"/>
        <end position="18"/>
    </location>
</feature>
<feature type="domain" description="Partial AB-hydrolase lipase" evidence="4">
    <location>
        <begin position="37"/>
        <end position="98"/>
    </location>
</feature>
<dbReference type="GO" id="GO:0006629">
    <property type="term" value="P:lipid metabolic process"/>
    <property type="evidence" value="ECO:0007669"/>
    <property type="project" value="InterPro"/>
</dbReference>
<comment type="similarity">
    <text evidence="1">Belongs to the AB hydrolase superfamily. Lipase family.</text>
</comment>
<feature type="active site" description="Nucleophile" evidence="2">
    <location>
        <position position="173"/>
    </location>
</feature>
<evidence type="ECO:0000256" key="3">
    <source>
        <dbReference type="SAM" id="SignalP"/>
    </source>
</evidence>
<sequence>MWILPVIACWMFITGTQNGYSLKNRIPTNPEASMNLSQIMSYWGYPNEQYDIMTKDGYILGLYRIPHGKGHLGTAPYRPVVYLQHGLSASAFNWIANLPPNSLAYVLADAGCDVWLGNSRGTIWSQRHVSLSPDSEEFWAFSFDEMANYDLPATIDFIVKKTRQKQLYYLGHSQGTTIAFISFSTNPKLAQRIKMFFGLAPVGSVKHVKSPPKKLFPLLESLMKVLFHNKAIFSQMKFNQFLATKMCNLWIFHWLCKGIFFATYGSDYRNLNESRLDVYMSNYPGATSVQNVIHWAQLITSGQLQAFDWEDPALNMVHYNQVTPPLYNVTPMMVPTMLWSGGEDVMADPLDVDSLLPNIPTLIYHKRIPYYNHMDFCLGMDAPQQVFYEVINMIKKNMQTYTLCRSLSLSLSLPPHPLPGATVELEEAGDSQTLLGIWEDLLSSSCTWEGPGKEQ</sequence>
<dbReference type="GeneTree" id="ENSGT00940000160031"/>
<reference evidence="5" key="2">
    <citation type="submission" date="2025-08" db="UniProtKB">
        <authorList>
            <consortium name="Ensembl"/>
        </authorList>
    </citation>
    <scope>IDENTIFICATION</scope>
</reference>
<dbReference type="GO" id="GO:0016788">
    <property type="term" value="F:hydrolase activity, acting on ester bonds"/>
    <property type="evidence" value="ECO:0007669"/>
    <property type="project" value="InterPro"/>
</dbReference>
<dbReference type="STRING" id="29139.ENSVURP00010032050"/>